<name>A0A3Q9GII4_9ACTO</name>
<dbReference type="Pfam" id="PF02361">
    <property type="entry name" value="CbiQ"/>
    <property type="match status" value="1"/>
</dbReference>
<keyword evidence="3 5" id="KW-1133">Transmembrane helix</keyword>
<dbReference type="PANTHER" id="PTHR33514">
    <property type="entry name" value="PROTEIN ABCI12, CHLOROPLASTIC"/>
    <property type="match status" value="1"/>
</dbReference>
<evidence type="ECO:0000313" key="6">
    <source>
        <dbReference type="EMBL" id="AZR07002.1"/>
    </source>
</evidence>
<protein>
    <submittedName>
        <fullName evidence="6">Energy-coupling factor transporter transmembrane protein EcfT</fullName>
    </submittedName>
</protein>
<keyword evidence="4 5" id="KW-0472">Membrane</keyword>
<accession>A0A3Q9GII4</accession>
<dbReference type="GO" id="GO:0005886">
    <property type="term" value="C:plasma membrane"/>
    <property type="evidence" value="ECO:0007669"/>
    <property type="project" value="TreeGrafter"/>
</dbReference>
<keyword evidence="2 5" id="KW-0812">Transmembrane</keyword>
<evidence type="ECO:0000313" key="7">
    <source>
        <dbReference type="Proteomes" id="UP000275951"/>
    </source>
</evidence>
<evidence type="ECO:0000256" key="2">
    <source>
        <dbReference type="ARBA" id="ARBA00022692"/>
    </source>
</evidence>
<gene>
    <name evidence="6" type="ORF">EBQ10_06615</name>
</gene>
<evidence type="ECO:0000256" key="5">
    <source>
        <dbReference type="SAM" id="Phobius"/>
    </source>
</evidence>
<feature type="transmembrane region" description="Helical" evidence="5">
    <location>
        <begin position="40"/>
        <end position="67"/>
    </location>
</feature>
<dbReference type="PANTHER" id="PTHR33514:SF13">
    <property type="entry name" value="PROTEIN ABCI12, CHLOROPLASTIC"/>
    <property type="match status" value="1"/>
</dbReference>
<evidence type="ECO:0000256" key="1">
    <source>
        <dbReference type="ARBA" id="ARBA00004141"/>
    </source>
</evidence>
<dbReference type="InterPro" id="IPR003339">
    <property type="entry name" value="ABC/ECF_trnsptr_transmembrane"/>
</dbReference>
<dbReference type="AlphaFoldDB" id="A0A3Q9GII4"/>
<feature type="transmembrane region" description="Helical" evidence="5">
    <location>
        <begin position="241"/>
        <end position="267"/>
    </location>
</feature>
<evidence type="ECO:0000256" key="4">
    <source>
        <dbReference type="ARBA" id="ARBA00023136"/>
    </source>
</evidence>
<reference evidence="6 7" key="1">
    <citation type="submission" date="2018-11" db="EMBL/GenBank/DDBJ databases">
        <title>Multidrug-resistant genes are associated with an 42-kb island TGI1 carrying a complex class 1 integron in a Trueperella pyogenes.</title>
        <authorList>
            <person name="Dong W."/>
        </authorList>
    </citation>
    <scope>NUCLEOTIDE SEQUENCE [LARGE SCALE GENOMIC DNA]</scope>
    <source>
        <strain evidence="6 7">TP4</strain>
    </source>
</reference>
<sequence>MGNRPDLLLNASVGHRGEGVSGADILADIELRRRPDPRTVLLVVLVLNALAMSRAGMTTILVVNLVAVGALMYARAWRWTASFVGVQMLWLTLVFVLPQLWTSAVSAFFVVIGYWMIKLTTAAGVAAYAVKTIVPGELIAAFRRMRIPNAITVPTVVLLRFMPTVVSEYQAVREAMALRGLQMGWKAVFQPLRYLEYMLVPLLTSCSRIADELTAAGMVRGLGSPISPTTLKRLRFGVPDLAFLIVVAAVLAATPLTNSISLVAGGFK</sequence>
<proteinExistence type="predicted"/>
<dbReference type="Proteomes" id="UP000275951">
    <property type="component" value="Chromosome"/>
</dbReference>
<evidence type="ECO:0000256" key="3">
    <source>
        <dbReference type="ARBA" id="ARBA00022989"/>
    </source>
</evidence>
<comment type="subcellular location">
    <subcellularLocation>
        <location evidence="1">Membrane</location>
        <topology evidence="1">Multi-pass membrane protein</topology>
    </subcellularLocation>
</comment>
<dbReference type="CDD" id="cd16914">
    <property type="entry name" value="EcfT"/>
    <property type="match status" value="1"/>
</dbReference>
<organism evidence="6 7">
    <name type="scientific">Trueperella pyogenes</name>
    <dbReference type="NCBI Taxonomy" id="1661"/>
    <lineage>
        <taxon>Bacteria</taxon>
        <taxon>Bacillati</taxon>
        <taxon>Actinomycetota</taxon>
        <taxon>Actinomycetes</taxon>
        <taxon>Actinomycetales</taxon>
        <taxon>Actinomycetaceae</taxon>
        <taxon>Trueperella</taxon>
    </lineage>
</organism>
<dbReference type="EMBL" id="CP033905">
    <property type="protein sequence ID" value="AZR07002.1"/>
    <property type="molecule type" value="Genomic_DNA"/>
</dbReference>